<dbReference type="GO" id="GO:0000479">
    <property type="term" value="P:endonucleolytic cleavage of tricistronic rRNA transcript (SSU-rRNA, 5.8S rRNA, LSU-rRNA)"/>
    <property type="evidence" value="ECO:0007669"/>
    <property type="project" value="TreeGrafter"/>
</dbReference>
<dbReference type="SUPFAM" id="SSF55205">
    <property type="entry name" value="EPT/RTPC-like"/>
    <property type="match status" value="1"/>
</dbReference>
<dbReference type="InterPro" id="IPR037136">
    <property type="entry name" value="RNA3'_phos_cyclase_dom_sf"/>
</dbReference>
<comment type="caution">
    <text evidence="7">The sequence shown here is derived from an EMBL/GenBank/DDBJ whole genome shotgun (WGS) entry which is preliminary data.</text>
</comment>
<dbReference type="GO" id="GO:0004521">
    <property type="term" value="F:RNA endonuclease activity"/>
    <property type="evidence" value="ECO:0007669"/>
    <property type="project" value="TreeGrafter"/>
</dbReference>
<keyword evidence="4" id="KW-0539">Nucleus</keyword>
<dbReference type="InterPro" id="IPR020719">
    <property type="entry name" value="RNA3'_term_phos_cycl-like_CS"/>
</dbReference>
<dbReference type="PIRSF" id="PIRSF005378">
    <property type="entry name" value="RNA3'_term_phos_cycl_euk"/>
    <property type="match status" value="1"/>
</dbReference>
<dbReference type="InterPro" id="IPR013792">
    <property type="entry name" value="RNA3'P_cycl/enolpyr_Trfase_a/b"/>
</dbReference>
<dbReference type="Pfam" id="PF01137">
    <property type="entry name" value="RTC"/>
    <property type="match status" value="1"/>
</dbReference>
<dbReference type="PANTHER" id="PTHR11096:SF1">
    <property type="entry name" value="RNA 3'-TERMINAL PHOSPHATE CYCLASE-LIKE PROTEIN"/>
    <property type="match status" value="1"/>
</dbReference>
<evidence type="ECO:0000256" key="1">
    <source>
        <dbReference type="ARBA" id="ARBA00004604"/>
    </source>
</evidence>
<protein>
    <submittedName>
        <fullName evidence="7">RNA 3'-terminal phosphate cyclase-like protein</fullName>
    </submittedName>
</protein>
<evidence type="ECO:0000256" key="3">
    <source>
        <dbReference type="ARBA" id="ARBA00022517"/>
    </source>
</evidence>
<comment type="similarity">
    <text evidence="2">Belongs to the RNA 3'-terminal cyclase family. Type 2 subfamily.</text>
</comment>
<name>A0A6A4WQC6_AMPAM</name>
<evidence type="ECO:0000313" key="7">
    <source>
        <dbReference type="EMBL" id="KAF0305954.1"/>
    </source>
</evidence>
<dbReference type="GO" id="GO:0005730">
    <property type="term" value="C:nucleolus"/>
    <property type="evidence" value="ECO:0007669"/>
    <property type="project" value="UniProtKB-SubCell"/>
</dbReference>
<feature type="domain" description="RNA 3'-terminal phosphate cyclase insert" evidence="6">
    <location>
        <begin position="186"/>
        <end position="291"/>
    </location>
</feature>
<dbReference type="InterPro" id="IPR023797">
    <property type="entry name" value="RNA3'_phos_cyclase_dom"/>
</dbReference>
<keyword evidence="8" id="KW-1185">Reference proteome</keyword>
<evidence type="ECO:0000256" key="2">
    <source>
        <dbReference type="ARBA" id="ARBA00007089"/>
    </source>
</evidence>
<reference evidence="7 8" key="1">
    <citation type="submission" date="2019-07" db="EMBL/GenBank/DDBJ databases">
        <title>Draft genome assembly of a fouling barnacle, Amphibalanus amphitrite (Darwin, 1854): The first reference genome for Thecostraca.</title>
        <authorList>
            <person name="Kim W."/>
        </authorList>
    </citation>
    <scope>NUCLEOTIDE SEQUENCE [LARGE SCALE GENOMIC DNA]</scope>
    <source>
        <strain evidence="7">SNU_AA5</strain>
        <tissue evidence="7">Soma without cirri and trophi</tissue>
    </source>
</reference>
<dbReference type="Pfam" id="PF05189">
    <property type="entry name" value="RTC_insert"/>
    <property type="match status" value="1"/>
</dbReference>
<dbReference type="Proteomes" id="UP000440578">
    <property type="component" value="Unassembled WGS sequence"/>
</dbReference>
<dbReference type="PROSITE" id="PS01287">
    <property type="entry name" value="RTC"/>
    <property type="match status" value="1"/>
</dbReference>
<proteinExistence type="inferred from homology"/>
<keyword evidence="3" id="KW-0690">Ribosome biogenesis</keyword>
<dbReference type="CDD" id="cd00875">
    <property type="entry name" value="RNA_Cyclase_Class_I"/>
    <property type="match status" value="1"/>
</dbReference>
<dbReference type="Gene3D" id="3.30.360.20">
    <property type="entry name" value="RNA 3'-terminal phosphate cyclase, insert domain"/>
    <property type="match status" value="1"/>
</dbReference>
<dbReference type="InterPro" id="IPR013791">
    <property type="entry name" value="RNA3'-term_phos_cycl_insert"/>
</dbReference>
<dbReference type="Gene3D" id="3.65.10.20">
    <property type="entry name" value="RNA 3'-terminal phosphate cyclase domain"/>
    <property type="match status" value="1"/>
</dbReference>
<evidence type="ECO:0000259" key="5">
    <source>
        <dbReference type="Pfam" id="PF01137"/>
    </source>
</evidence>
<dbReference type="PANTHER" id="PTHR11096">
    <property type="entry name" value="RNA 3' TERMINAL PHOSPHATE CYCLASE"/>
    <property type="match status" value="1"/>
</dbReference>
<dbReference type="EMBL" id="VIIS01000710">
    <property type="protein sequence ID" value="KAF0305954.1"/>
    <property type="molecule type" value="Genomic_DNA"/>
</dbReference>
<feature type="domain" description="RNA 3'-terminal phosphate cyclase" evidence="5">
    <location>
        <begin position="12"/>
        <end position="345"/>
    </location>
</feature>
<dbReference type="InterPro" id="IPR016443">
    <property type="entry name" value="RNA3'_term_phos_cyc_type_2"/>
</dbReference>
<comment type="subcellular location">
    <subcellularLocation>
        <location evidence="1">Nucleus</location>
        <location evidence="1">Nucleolus</location>
    </subcellularLocation>
</comment>
<evidence type="ECO:0000313" key="8">
    <source>
        <dbReference type="Proteomes" id="UP000440578"/>
    </source>
</evidence>
<dbReference type="OrthoDB" id="1911237at2759"/>
<evidence type="ECO:0000259" key="6">
    <source>
        <dbReference type="Pfam" id="PF05189"/>
    </source>
</evidence>
<evidence type="ECO:0000256" key="4">
    <source>
        <dbReference type="ARBA" id="ARBA00023242"/>
    </source>
</evidence>
<accession>A0A6A4WQC6</accession>
<dbReference type="FunFam" id="3.30.360.20:FF:000001">
    <property type="entry name" value="RNA terminal phosphate cyclase-like 1"/>
    <property type="match status" value="1"/>
</dbReference>
<sequence length="381" mass="41641">MSQNKNSSVLSYEGCKNFRMRIVLATLSGKMVKIKKIRAGSDDPGVNESEASFLRLMDKLTNGTRIEVNETGTSVTYMPGLLAGGRLEHACSKQRGLGYYLEPVMMLAPFCKKPLHLTLHGVTNSQMDPSVDQLKHSCLPILRRYLLLADEQLQLKIVRRGMAPGGGGQVFFSCPVQRTLRATQWLDPGKIKRIRGVAYAARVSPAMSSRMVDSAKAVLLKFLPDVYIYTDHYKGEMAGKSPGFGISLVAETTTGCMMTSDVTSQPQGAEGPPSVPEELGTSAAHLLLDEVYRGGCVDSLAQSMMLLYMSLGQKDVSKVKLGQLTPYTIEFLRHLRDSFQTVFRIENVIPTEEEEDLNTGGGKLTLTCLGAGFSNLSKTVS</sequence>
<dbReference type="InterPro" id="IPR036553">
    <property type="entry name" value="RPTC_insert"/>
</dbReference>
<dbReference type="NCBIfam" id="TIGR03400">
    <property type="entry name" value="18S_RNA_Rcl1p"/>
    <property type="match status" value="1"/>
</dbReference>
<gene>
    <name evidence="7" type="primary">RCL1_1</name>
    <name evidence="7" type="ORF">FJT64_022502</name>
</gene>
<dbReference type="AlphaFoldDB" id="A0A6A4WQC6"/>
<organism evidence="7 8">
    <name type="scientific">Amphibalanus amphitrite</name>
    <name type="common">Striped barnacle</name>
    <name type="synonym">Balanus amphitrite</name>
    <dbReference type="NCBI Taxonomy" id="1232801"/>
    <lineage>
        <taxon>Eukaryota</taxon>
        <taxon>Metazoa</taxon>
        <taxon>Ecdysozoa</taxon>
        <taxon>Arthropoda</taxon>
        <taxon>Crustacea</taxon>
        <taxon>Multicrustacea</taxon>
        <taxon>Cirripedia</taxon>
        <taxon>Thoracica</taxon>
        <taxon>Thoracicalcarea</taxon>
        <taxon>Balanomorpha</taxon>
        <taxon>Balanoidea</taxon>
        <taxon>Balanidae</taxon>
        <taxon>Amphibalaninae</taxon>
        <taxon>Amphibalanus</taxon>
    </lineage>
</organism>
<dbReference type="InterPro" id="IPR000228">
    <property type="entry name" value="RNA3'_term_phos_cyc"/>
</dbReference>